<gene>
    <name evidence="2" type="ORF">UA74_10655</name>
</gene>
<dbReference type="Pfam" id="PF00583">
    <property type="entry name" value="Acetyltransf_1"/>
    <property type="match status" value="1"/>
</dbReference>
<dbReference type="CDD" id="cd04301">
    <property type="entry name" value="NAT_SF"/>
    <property type="match status" value="1"/>
</dbReference>
<protein>
    <submittedName>
        <fullName evidence="2">Acetyltransferase</fullName>
    </submittedName>
</protein>
<dbReference type="Gene3D" id="3.40.630.30">
    <property type="match status" value="1"/>
</dbReference>
<dbReference type="AlphaFoldDB" id="A0AAC9LAV8"/>
<dbReference type="GO" id="GO:0016747">
    <property type="term" value="F:acyltransferase activity, transferring groups other than amino-acyl groups"/>
    <property type="evidence" value="ECO:0007669"/>
    <property type="project" value="InterPro"/>
</dbReference>
<name>A0AAC9LAV8_9PSEU</name>
<dbReference type="InterPro" id="IPR016181">
    <property type="entry name" value="Acyl_CoA_acyltransferase"/>
</dbReference>
<sequence>MTEDLLPTRRPAELIALDPLLPDQARRPPGPLIHAALADGSRVAGVCVVTEHRPGSTAMLWSAQWSCSLTPLLDTAEPAGLHALLSVWRAELGRLGPPEQDSACEITWPSRDVHGSRVLLDHGLVPLTVLAIRAAGGLPLPPTVPGLTMRRAGPADLDAALELALIETRYSALVGGTMLRPDLVDLKRASLGARLAADAPVWLAERDGLPVGLAECAWNTVGSDDREGRLRPGIWGYVNCLSVVPELRGSGVGSILVDTVHRYFLATGASGTYLYYNPANPLSAVFWPRQGYRPLWTVWEVRPASALR</sequence>
<dbReference type="KEGG" id="acad:UA74_10655"/>
<dbReference type="RefSeq" id="WP_075766077.1">
    <property type="nucleotide sequence ID" value="NZ_CP016076.1"/>
</dbReference>
<proteinExistence type="predicted"/>
<evidence type="ECO:0000259" key="1">
    <source>
        <dbReference type="PROSITE" id="PS51186"/>
    </source>
</evidence>
<dbReference type="InterPro" id="IPR000182">
    <property type="entry name" value="GNAT_dom"/>
</dbReference>
<evidence type="ECO:0000313" key="2">
    <source>
        <dbReference type="EMBL" id="APU14191.1"/>
    </source>
</evidence>
<dbReference type="EMBL" id="CP016076">
    <property type="protein sequence ID" value="APU14191.1"/>
    <property type="molecule type" value="Genomic_DNA"/>
</dbReference>
<dbReference type="Proteomes" id="UP000185511">
    <property type="component" value="Chromosome"/>
</dbReference>
<dbReference type="PROSITE" id="PS51186">
    <property type="entry name" value="GNAT"/>
    <property type="match status" value="1"/>
</dbReference>
<feature type="domain" description="N-acetyltransferase" evidence="1">
    <location>
        <begin position="147"/>
        <end position="308"/>
    </location>
</feature>
<evidence type="ECO:0000313" key="3">
    <source>
        <dbReference type="Proteomes" id="UP000185511"/>
    </source>
</evidence>
<reference evidence="3" key="1">
    <citation type="submission" date="2016-06" db="EMBL/GenBank/DDBJ databases">
        <title>Complete genome sequence of Actinoalloteichus fjordicus DSM 46855 (=ADI127-17), type strain of the new species Actinoalloteichus fjordicus.</title>
        <authorList>
            <person name="Ruckert C."/>
            <person name="Nouioui I."/>
            <person name="Willmese J."/>
            <person name="van Wezel G."/>
            <person name="Klenk H.-P."/>
            <person name="Kalinowski J."/>
            <person name="Zotchev S.B."/>
        </authorList>
    </citation>
    <scope>NUCLEOTIDE SEQUENCE [LARGE SCALE GENOMIC DNA]</scope>
    <source>
        <strain evidence="3">ADI127-7</strain>
    </source>
</reference>
<accession>A0AAC9LAV8</accession>
<organism evidence="2 3">
    <name type="scientific">Actinoalloteichus fjordicus</name>
    <dbReference type="NCBI Taxonomy" id="1612552"/>
    <lineage>
        <taxon>Bacteria</taxon>
        <taxon>Bacillati</taxon>
        <taxon>Actinomycetota</taxon>
        <taxon>Actinomycetes</taxon>
        <taxon>Pseudonocardiales</taxon>
        <taxon>Pseudonocardiaceae</taxon>
        <taxon>Actinoalloteichus</taxon>
    </lineage>
</organism>
<keyword evidence="3" id="KW-1185">Reference proteome</keyword>
<dbReference type="SUPFAM" id="SSF55729">
    <property type="entry name" value="Acyl-CoA N-acyltransferases (Nat)"/>
    <property type="match status" value="1"/>
</dbReference>